<proteinExistence type="predicted"/>
<dbReference type="OrthoDB" id="7397437at2"/>
<accession>A0A6L7GJF0</accession>
<dbReference type="AlphaFoldDB" id="A0A6L7GJF0"/>
<protein>
    <submittedName>
        <fullName evidence="1">Uncharacterized protein</fullName>
    </submittedName>
</protein>
<sequence length="599" mass="64546">MTDAVKALYGEWQPLSGPGISQDYRLTIWSPMFSWGAGCTFSQGQLSDLGDDRYGVEPMGGAPLNCREVDAIAPFDGEEVRIVKLTAATVRVERGNDVWMFEKVDTAATIPRDDFIRGDWLLADSRGRPYRGDELTRVSFGPEYSVKAANCSFAANGWFGDRDGEVRVGGSYYRLSEPCRVRSLGDRMAKIGAGVTMIAEPVETRIAVRIGAQRATLVPAARFPGLAPDAVAIDPHPWSVELAEVAARMTPEQRSGLALRAIGIGGEGLPGVEGPADPRALSFAGISAWHYAQAQAAGLLPAPSEAMLSLAENFAIAPIVVRAELEGIRPADRGDGLSLDYLYRVRERWRGGNRTGDLLIVRMPSQEDKSRSLVITPEPGAEVLLLASRTGYLARSLMEGNPPSADTRIVQMTLPLMRIEDGKLVEAIKDADVLGAAQFAGTPIEDARALALTIDGRLTEIAPSRPSDIFGNPTVRRYFITRIGDRKLTDPTRLWLDYDGTTNFGNPNGYGGVTAYFDGCTPVSRQTNLGNDVWGASAIACPGNLQDGSPVTELAVGEVVRWINANLFPDVICVSTCPVDPDYSVPLPGGDVVLKPLLR</sequence>
<comment type="caution">
    <text evidence="1">The sequence shown here is derived from an EMBL/GenBank/DDBJ whole genome shotgun (WGS) entry which is preliminary data.</text>
</comment>
<name>A0A6L7GJF0_9SPHN</name>
<gene>
    <name evidence="1" type="ORF">GRI44_13195</name>
</gene>
<evidence type="ECO:0000313" key="1">
    <source>
        <dbReference type="EMBL" id="MXP15705.1"/>
    </source>
</evidence>
<dbReference type="Proteomes" id="UP000473531">
    <property type="component" value="Unassembled WGS sequence"/>
</dbReference>
<reference evidence="1 2" key="1">
    <citation type="submission" date="2019-12" db="EMBL/GenBank/DDBJ databases">
        <title>Genomic-based taxomic classification of the family Erythrobacteraceae.</title>
        <authorList>
            <person name="Xu L."/>
        </authorList>
    </citation>
    <scope>NUCLEOTIDE SEQUENCE [LARGE SCALE GENOMIC DNA]</scope>
    <source>
        <strain evidence="1 2">KCTC 52259</strain>
    </source>
</reference>
<dbReference type="RefSeq" id="WP_160602195.1">
    <property type="nucleotide sequence ID" value="NZ_WTYU01000002.1"/>
</dbReference>
<dbReference type="EMBL" id="WTYU01000002">
    <property type="protein sequence ID" value="MXP15705.1"/>
    <property type="molecule type" value="Genomic_DNA"/>
</dbReference>
<organism evidence="1 2">
    <name type="scientific">Allopontixanthobacter confluentis</name>
    <dbReference type="NCBI Taxonomy" id="1849021"/>
    <lineage>
        <taxon>Bacteria</taxon>
        <taxon>Pseudomonadati</taxon>
        <taxon>Pseudomonadota</taxon>
        <taxon>Alphaproteobacteria</taxon>
        <taxon>Sphingomonadales</taxon>
        <taxon>Erythrobacteraceae</taxon>
        <taxon>Allopontixanthobacter</taxon>
    </lineage>
</organism>
<keyword evidence="2" id="KW-1185">Reference proteome</keyword>
<evidence type="ECO:0000313" key="2">
    <source>
        <dbReference type="Proteomes" id="UP000473531"/>
    </source>
</evidence>